<dbReference type="InterPro" id="IPR020846">
    <property type="entry name" value="MFS_dom"/>
</dbReference>
<organism evidence="10">
    <name type="scientific">Chromera velia CCMP2878</name>
    <dbReference type="NCBI Taxonomy" id="1169474"/>
    <lineage>
        <taxon>Eukaryota</taxon>
        <taxon>Sar</taxon>
        <taxon>Alveolata</taxon>
        <taxon>Colpodellida</taxon>
        <taxon>Chromeraceae</taxon>
        <taxon>Chromera</taxon>
    </lineage>
</organism>
<dbReference type="EMBL" id="CDMZ01000542">
    <property type="protein sequence ID" value="CEM16537.1"/>
    <property type="molecule type" value="Genomic_DNA"/>
</dbReference>
<feature type="region of interest" description="Disordered" evidence="7">
    <location>
        <begin position="1"/>
        <end position="49"/>
    </location>
</feature>
<feature type="compositionally biased region" description="Gly residues" evidence="7">
    <location>
        <begin position="105"/>
        <end position="120"/>
    </location>
</feature>
<comment type="subcellular location">
    <subcellularLocation>
        <location evidence="1">Membrane</location>
        <topology evidence="1">Multi-pass membrane protein</topology>
    </subcellularLocation>
</comment>
<dbReference type="GO" id="GO:0016020">
    <property type="term" value="C:membrane"/>
    <property type="evidence" value="ECO:0007669"/>
    <property type="project" value="UniProtKB-SubCell"/>
</dbReference>
<feature type="domain" description="Major facilitator superfamily (MFS) profile" evidence="9">
    <location>
        <begin position="149"/>
        <end position="618"/>
    </location>
</feature>
<evidence type="ECO:0000256" key="5">
    <source>
        <dbReference type="ARBA" id="ARBA00023136"/>
    </source>
</evidence>
<sequence length="626" mass="64817">MQRRPLAVIQRPRRDTAAAFLTAGTHTPRGRGRQRQREKTSFRPIPKEVDESFDNNLHLLPGSQNFEGPRGAAWPLSVLLPAGGSNPKGVCLGSSKRDLESDVGEGNGKGNGEDGVGEGGESFNLEAAAGGSATNGEALGVESPFPFAVLGTLLLIYVNNQWSRTLLSYLVDFQADPLDVRSKFEFMNVDLSFDASAYSLLASIVFSLLYAFTGVFAGRVVDTREKRNVAAWSCGLWSVATFLQGASQSFEQLAAARVLQGVAQAFCAPAAYSILADAASASRRATANSLYSSGVYLGQALASLSILLDTRIGWRATCAVVGASGLLSAFLPYLSVPATPPASLPSSSSSSPSSEDSSRSLPVVLSFEDEDKASSSSSSSPSSSPSSSVGKGTERRGEADLIEVGENFPEVLQKILSNKVVVLTLIATAFRFAAGFAIGVWKAPLFRALYPEDASTFSLVNAGIVGGAGALSSVGGGLLSDALEKRGQSAAGRALVPAVASLLAAPLWAAVCGGSSFNVAVSLLLVEYLVAECWFGPTIALLQTQVPSSLTGTTQGLFQVTTLFGNALPVLLGAEVARRGQSAEAIAAVVGTSVAAAYVASGIFFALAGAAVASDEAQKEKKSMNG</sequence>
<feature type="transmembrane region" description="Helical" evidence="8">
    <location>
        <begin position="556"/>
        <end position="574"/>
    </location>
</feature>
<evidence type="ECO:0000256" key="4">
    <source>
        <dbReference type="ARBA" id="ARBA00022989"/>
    </source>
</evidence>
<dbReference type="PANTHER" id="PTHR23505:SF52">
    <property type="entry name" value="MAJOR FACILITATOR SUPERFAMILY PROTEIN"/>
    <property type="match status" value="1"/>
</dbReference>
<comment type="similarity">
    <text evidence="6">Belongs to the major facilitator superfamily. Spinster (TC 2.A.1.49) family.</text>
</comment>
<dbReference type="InterPro" id="IPR044770">
    <property type="entry name" value="MFS_spinster-like"/>
</dbReference>
<feature type="transmembrane region" description="Helical" evidence="8">
    <location>
        <begin position="491"/>
        <end position="511"/>
    </location>
</feature>
<evidence type="ECO:0000256" key="6">
    <source>
        <dbReference type="ARBA" id="ARBA00024338"/>
    </source>
</evidence>
<keyword evidence="5 8" id="KW-0472">Membrane</keyword>
<dbReference type="InterPro" id="IPR036259">
    <property type="entry name" value="MFS_trans_sf"/>
</dbReference>
<evidence type="ECO:0000259" key="9">
    <source>
        <dbReference type="PROSITE" id="PS50850"/>
    </source>
</evidence>
<dbReference type="SUPFAM" id="SSF103473">
    <property type="entry name" value="MFS general substrate transporter"/>
    <property type="match status" value="1"/>
</dbReference>
<proteinExistence type="inferred from homology"/>
<dbReference type="AlphaFoldDB" id="A0A0G4FQ32"/>
<feature type="transmembrane region" description="Helical" evidence="8">
    <location>
        <begin position="197"/>
        <end position="217"/>
    </location>
</feature>
<keyword evidence="4 8" id="KW-1133">Transmembrane helix</keyword>
<feature type="transmembrane region" description="Helical" evidence="8">
    <location>
        <begin position="420"/>
        <end position="439"/>
    </location>
</feature>
<dbReference type="Pfam" id="PF07690">
    <property type="entry name" value="MFS_1"/>
    <property type="match status" value="1"/>
</dbReference>
<dbReference type="PANTHER" id="PTHR23505">
    <property type="entry name" value="SPINSTER"/>
    <property type="match status" value="1"/>
</dbReference>
<dbReference type="InterPro" id="IPR011701">
    <property type="entry name" value="MFS"/>
</dbReference>
<feature type="transmembrane region" description="Helical" evidence="8">
    <location>
        <begin position="459"/>
        <end position="479"/>
    </location>
</feature>
<dbReference type="Gene3D" id="1.20.1250.20">
    <property type="entry name" value="MFS general substrate transporter like domains"/>
    <property type="match status" value="1"/>
</dbReference>
<accession>A0A0G4FQ32</accession>
<name>A0A0G4FQ32_9ALVE</name>
<feature type="transmembrane region" description="Helical" evidence="8">
    <location>
        <begin position="586"/>
        <end position="613"/>
    </location>
</feature>
<evidence type="ECO:0000313" key="10">
    <source>
        <dbReference type="EMBL" id="CEM16537.1"/>
    </source>
</evidence>
<evidence type="ECO:0000256" key="2">
    <source>
        <dbReference type="ARBA" id="ARBA00022448"/>
    </source>
</evidence>
<dbReference type="GO" id="GO:0022857">
    <property type="term" value="F:transmembrane transporter activity"/>
    <property type="evidence" value="ECO:0007669"/>
    <property type="project" value="InterPro"/>
</dbReference>
<evidence type="ECO:0000256" key="1">
    <source>
        <dbReference type="ARBA" id="ARBA00004141"/>
    </source>
</evidence>
<feature type="region of interest" description="Disordered" evidence="7">
    <location>
        <begin position="372"/>
        <end position="395"/>
    </location>
</feature>
<evidence type="ECO:0000256" key="7">
    <source>
        <dbReference type="SAM" id="MobiDB-lite"/>
    </source>
</evidence>
<dbReference type="VEuPathDB" id="CryptoDB:Cvel_18191"/>
<keyword evidence="2" id="KW-0813">Transport</keyword>
<dbReference type="PROSITE" id="PS50850">
    <property type="entry name" value="MFS"/>
    <property type="match status" value="1"/>
</dbReference>
<feature type="region of interest" description="Disordered" evidence="7">
    <location>
        <begin position="91"/>
        <end position="123"/>
    </location>
</feature>
<keyword evidence="3 8" id="KW-0812">Transmembrane</keyword>
<evidence type="ECO:0000256" key="8">
    <source>
        <dbReference type="SAM" id="Phobius"/>
    </source>
</evidence>
<feature type="compositionally biased region" description="Basic and acidic residues" evidence="7">
    <location>
        <begin position="35"/>
        <end position="49"/>
    </location>
</feature>
<protein>
    <recommendedName>
        <fullName evidence="9">Major facilitator superfamily (MFS) profile domain-containing protein</fullName>
    </recommendedName>
</protein>
<gene>
    <name evidence="10" type="ORF">Cvel_18191</name>
</gene>
<feature type="compositionally biased region" description="Low complexity" evidence="7">
    <location>
        <begin position="374"/>
        <end position="388"/>
    </location>
</feature>
<evidence type="ECO:0000256" key="3">
    <source>
        <dbReference type="ARBA" id="ARBA00022692"/>
    </source>
</evidence>
<reference evidence="10" key="1">
    <citation type="submission" date="2014-11" db="EMBL/GenBank/DDBJ databases">
        <authorList>
            <person name="Otto D Thomas"/>
            <person name="Naeem Raeece"/>
        </authorList>
    </citation>
    <scope>NUCLEOTIDE SEQUENCE</scope>
</reference>